<keyword evidence="3" id="KW-1185">Reference proteome</keyword>
<evidence type="ECO:0000313" key="3">
    <source>
        <dbReference type="Proteomes" id="UP001615550"/>
    </source>
</evidence>
<dbReference type="InterPro" id="IPR052050">
    <property type="entry name" value="SecEffector_AnkRepeat"/>
</dbReference>
<dbReference type="Gene3D" id="1.10.510.10">
    <property type="entry name" value="Transferase(Phosphotransferase) domain 1"/>
    <property type="match status" value="1"/>
</dbReference>
<dbReference type="SMART" id="SM00248">
    <property type="entry name" value="ANK"/>
    <property type="match status" value="13"/>
</dbReference>
<keyword evidence="2" id="KW-0808">Transferase</keyword>
<name>A0ABW8DAS8_9GAMM</name>
<dbReference type="SUPFAM" id="SSF56112">
    <property type="entry name" value="Protein kinase-like (PK-like)"/>
    <property type="match status" value="1"/>
</dbReference>
<proteinExistence type="predicted"/>
<dbReference type="Proteomes" id="UP001615550">
    <property type="component" value="Unassembled WGS sequence"/>
</dbReference>
<dbReference type="InterPro" id="IPR036770">
    <property type="entry name" value="Ankyrin_rpt-contain_sf"/>
</dbReference>
<accession>A0ABW8DAS8</accession>
<dbReference type="SUPFAM" id="SSF48403">
    <property type="entry name" value="Ankyrin repeat"/>
    <property type="match status" value="2"/>
</dbReference>
<dbReference type="Gene3D" id="1.25.40.20">
    <property type="entry name" value="Ankyrin repeat-containing domain"/>
    <property type="match status" value="2"/>
</dbReference>
<evidence type="ECO:0000259" key="1">
    <source>
        <dbReference type="PROSITE" id="PS50011"/>
    </source>
</evidence>
<evidence type="ECO:0000313" key="2">
    <source>
        <dbReference type="EMBL" id="MFJ1268380.1"/>
    </source>
</evidence>
<dbReference type="EMBL" id="JBGORX010000001">
    <property type="protein sequence ID" value="MFJ1268380.1"/>
    <property type="molecule type" value="Genomic_DNA"/>
</dbReference>
<gene>
    <name evidence="2" type="ORF">ACD661_07410</name>
</gene>
<comment type="caution">
    <text evidence="2">The sequence shown here is derived from an EMBL/GenBank/DDBJ whole genome shotgun (WGS) entry which is preliminary data.</text>
</comment>
<dbReference type="Pfam" id="PF12796">
    <property type="entry name" value="Ank_2"/>
    <property type="match status" value="3"/>
</dbReference>
<protein>
    <submittedName>
        <fullName evidence="2">Ankyrin repeat and protein kinase domain-containing protein</fullName>
    </submittedName>
</protein>
<dbReference type="InterPro" id="IPR011009">
    <property type="entry name" value="Kinase-like_dom_sf"/>
</dbReference>
<dbReference type="PANTHER" id="PTHR46586">
    <property type="entry name" value="ANKYRIN REPEAT-CONTAINING PROTEIN"/>
    <property type="match status" value="1"/>
</dbReference>
<dbReference type="InterPro" id="IPR000719">
    <property type="entry name" value="Prot_kinase_dom"/>
</dbReference>
<dbReference type="SMART" id="SM00220">
    <property type="entry name" value="S_TKc"/>
    <property type="match status" value="1"/>
</dbReference>
<dbReference type="RefSeq" id="WP_400187184.1">
    <property type="nucleotide sequence ID" value="NZ_JBGORX010000001.1"/>
</dbReference>
<dbReference type="InterPro" id="IPR002110">
    <property type="entry name" value="Ankyrin_rpt"/>
</dbReference>
<dbReference type="PROSITE" id="PS50011">
    <property type="entry name" value="PROTEIN_KINASE_DOM"/>
    <property type="match status" value="1"/>
</dbReference>
<dbReference type="GO" id="GO:0016301">
    <property type="term" value="F:kinase activity"/>
    <property type="evidence" value="ECO:0007669"/>
    <property type="project" value="UniProtKB-KW"/>
</dbReference>
<reference evidence="2 3" key="1">
    <citation type="submission" date="2024-08" db="EMBL/GenBank/DDBJ databases">
        <title>Draft Genome Sequence of Legionella lytica strain DSB2004, Isolated From a Fire Sprinkler System.</title>
        <authorList>
            <person name="Everhart A.D."/>
            <person name="Kidane D.T."/>
            <person name="Farone A.L."/>
            <person name="Farone M.B."/>
        </authorList>
    </citation>
    <scope>NUCLEOTIDE SEQUENCE [LARGE SCALE GENOMIC DNA]</scope>
    <source>
        <strain evidence="2 3">DSB2004</strain>
    </source>
</reference>
<organism evidence="2 3">
    <name type="scientific">Legionella lytica</name>
    <dbReference type="NCBI Taxonomy" id="96232"/>
    <lineage>
        <taxon>Bacteria</taxon>
        <taxon>Pseudomonadati</taxon>
        <taxon>Pseudomonadota</taxon>
        <taxon>Gammaproteobacteria</taxon>
        <taxon>Legionellales</taxon>
        <taxon>Legionellaceae</taxon>
        <taxon>Legionella</taxon>
    </lineage>
</organism>
<sequence>MFDKQHKAANSTEINPYELSAEDVEAIFQGMEGGDLQLLTPYTHDSKYKLILVHSAVMTGQLEILQWLFAEKIADNASLTVTVEGPSPGLKEMNAILVAGMYGHLHILKWLHARLGSQFLATQRISQQRYDLVLLAAIYGHLPVFKWLIAQDYSLDVRDYWGNSPLLCAAINGKVSIVKWMVEILKMPLDVKNNEGDGIINLAAANGQLEVLYYVYGKKPNVLNELSVKGLTPAMSAAKYNKLLVLQWLCEKQGLLPLVEQRAKDGTTVFTAALSYGSLEVFQWLVSQLYGDRESPYLYEFLHLAAKRGQLEIVKWLITTRKLALDEKTMIEARRSMNGALTGWLERYLQNRLYTLKLVPSITEILSIIEKGELGALKTMHAQYSLNKLEELHHIKIVQLVAAKGQLSLLQWLIDENIFSEFSLIEGQNAILLAAENGHVSIIDWAHQLLGRQVISAQDKNGYDAVLFAAAYGHLSLLKWFYEYQYSFAIRARSGLSPLSLAIKGNCYDAVVWLLNGPNSHQLTAACVDIQNPVLLAASYGHLNILQLLEQKGYSLHCEDENGDTVLHFAAMNGFVSIVYWLVYEKQFSFTEIKNKAGYSPAAYAVIMGRSFLLSELWNAGKLSMPAPVYAYDKGMFDLHDEVLDFIALLELFSQEQAYDFHNKKLLETKARIPFDPLFTLISFLHHHAAGVLSSENVWQLCLLSENNVKRISLIVTNLAKHNLLNQSALASALRRVQTKIFSLLEVGIAESLVSDDQLKAQITLTDAHSFWLHRDIQFFAQGGQGTIRQAYSSINDVEPAYCVKEIQSGIVADLKQAARREAKYHGLFSRYSRFFTEGHSSYVVSSWQPGRALRHVSREELSLLPFDTRLKCIITALSNLNQLHSRYRTYNDIKPHNFILDVSGQALRLIDFGSVLKHGSTKRTMYTERYRDPVHKTGFLNDTYGMGLIVAILFPDLFAANFVSDPSALLVNPKSVSPQHQAIIKLVYGLIDKDSEKRCTIADALNYSKCLMEKLPELDEASVEAIAISTIYRTNTILEDVLRDARISRS</sequence>
<dbReference type="PANTHER" id="PTHR46586:SF3">
    <property type="entry name" value="ANKYRIN REPEAT-CONTAINING PROTEIN"/>
    <property type="match status" value="1"/>
</dbReference>
<feature type="domain" description="Protein kinase" evidence="1">
    <location>
        <begin position="774"/>
        <end position="1012"/>
    </location>
</feature>
<keyword evidence="2" id="KW-0418">Kinase</keyword>
<dbReference type="Pfam" id="PF00069">
    <property type="entry name" value="Pkinase"/>
    <property type="match status" value="1"/>
</dbReference>